<evidence type="ECO:0000313" key="4">
    <source>
        <dbReference type="Proteomes" id="UP000603317"/>
    </source>
</evidence>
<keyword evidence="4" id="KW-1185">Reference proteome</keyword>
<dbReference type="RefSeq" id="WP_188641955.1">
    <property type="nucleotide sequence ID" value="NZ_BMID01000001.1"/>
</dbReference>
<dbReference type="EMBL" id="BMID01000001">
    <property type="protein sequence ID" value="GGA05013.1"/>
    <property type="molecule type" value="Genomic_DNA"/>
</dbReference>
<sequence length="148" mass="15850">MRQFRLPVPALLFATLPALVAAPVAAFQSAPQDAPAAEESQPSTTVAGEEPTETEAVAQADGDTATKPDQKLVVSGEKEKTVCRNVTAVGSRVPQRVCRTMSTAREDRLATREVMQELQQDGAPLSENEDLYNEAAAQVGDESQSRPR</sequence>
<accession>A0ABQ1FBE7</accession>
<organism evidence="3 4">
    <name type="scientific">Blastomonas marina</name>
    <dbReference type="NCBI Taxonomy" id="1867408"/>
    <lineage>
        <taxon>Bacteria</taxon>
        <taxon>Pseudomonadati</taxon>
        <taxon>Pseudomonadota</taxon>
        <taxon>Alphaproteobacteria</taxon>
        <taxon>Sphingomonadales</taxon>
        <taxon>Sphingomonadaceae</taxon>
        <taxon>Blastomonas</taxon>
    </lineage>
</organism>
<keyword evidence="2" id="KW-0732">Signal</keyword>
<reference evidence="4" key="1">
    <citation type="journal article" date="2019" name="Int. J. Syst. Evol. Microbiol.">
        <title>The Global Catalogue of Microorganisms (GCM) 10K type strain sequencing project: providing services to taxonomists for standard genome sequencing and annotation.</title>
        <authorList>
            <consortium name="The Broad Institute Genomics Platform"/>
            <consortium name="The Broad Institute Genome Sequencing Center for Infectious Disease"/>
            <person name="Wu L."/>
            <person name="Ma J."/>
        </authorList>
    </citation>
    <scope>NUCLEOTIDE SEQUENCE [LARGE SCALE GENOMIC DNA]</scope>
    <source>
        <strain evidence="4">CGMCC 1.15297</strain>
    </source>
</reference>
<protein>
    <recommendedName>
        <fullName evidence="5">Secreted protein</fullName>
    </recommendedName>
</protein>
<dbReference type="Proteomes" id="UP000603317">
    <property type="component" value="Unassembled WGS sequence"/>
</dbReference>
<feature type="region of interest" description="Disordered" evidence="1">
    <location>
        <begin position="28"/>
        <end position="73"/>
    </location>
</feature>
<feature type="compositionally biased region" description="Basic and acidic residues" evidence="1">
    <location>
        <begin position="64"/>
        <end position="73"/>
    </location>
</feature>
<comment type="caution">
    <text evidence="3">The sequence shown here is derived from an EMBL/GenBank/DDBJ whole genome shotgun (WGS) entry which is preliminary data.</text>
</comment>
<evidence type="ECO:0000313" key="3">
    <source>
        <dbReference type="EMBL" id="GGA05013.1"/>
    </source>
</evidence>
<feature type="region of interest" description="Disordered" evidence="1">
    <location>
        <begin position="116"/>
        <end position="148"/>
    </location>
</feature>
<evidence type="ECO:0008006" key="5">
    <source>
        <dbReference type="Google" id="ProtNLM"/>
    </source>
</evidence>
<name>A0ABQ1FBE7_9SPHN</name>
<feature type="chain" id="PRO_5045157753" description="Secreted protein" evidence="2">
    <location>
        <begin position="22"/>
        <end position="148"/>
    </location>
</feature>
<gene>
    <name evidence="3" type="ORF">GCM10010923_13280</name>
</gene>
<evidence type="ECO:0000256" key="1">
    <source>
        <dbReference type="SAM" id="MobiDB-lite"/>
    </source>
</evidence>
<feature type="signal peptide" evidence="2">
    <location>
        <begin position="1"/>
        <end position="21"/>
    </location>
</feature>
<evidence type="ECO:0000256" key="2">
    <source>
        <dbReference type="SAM" id="SignalP"/>
    </source>
</evidence>
<proteinExistence type="predicted"/>